<proteinExistence type="predicted"/>
<feature type="region of interest" description="Disordered" evidence="1">
    <location>
        <begin position="62"/>
        <end position="120"/>
    </location>
</feature>
<dbReference type="Proteomes" id="UP000823388">
    <property type="component" value="Chromosome 8K"/>
</dbReference>
<dbReference type="PANTHER" id="PTHR47069:SF12">
    <property type="entry name" value="OS01G0545800 PROTEIN"/>
    <property type="match status" value="1"/>
</dbReference>
<reference evidence="2" key="1">
    <citation type="submission" date="2020-05" db="EMBL/GenBank/DDBJ databases">
        <title>WGS assembly of Panicum virgatum.</title>
        <authorList>
            <person name="Lovell J.T."/>
            <person name="Jenkins J."/>
            <person name="Shu S."/>
            <person name="Juenger T.E."/>
            <person name="Schmutz J."/>
        </authorList>
    </citation>
    <scope>NUCLEOTIDE SEQUENCE</scope>
    <source>
        <strain evidence="2">AP13</strain>
    </source>
</reference>
<dbReference type="EMBL" id="CM029051">
    <property type="protein sequence ID" value="KAG2562189.1"/>
    <property type="molecule type" value="Genomic_DNA"/>
</dbReference>
<feature type="non-terminal residue" evidence="2">
    <location>
        <position position="1"/>
    </location>
</feature>
<name>A0A8T0PNM7_PANVG</name>
<evidence type="ECO:0000313" key="3">
    <source>
        <dbReference type="Proteomes" id="UP000823388"/>
    </source>
</evidence>
<comment type="caution">
    <text evidence="2">The sequence shown here is derived from an EMBL/GenBank/DDBJ whole genome shotgun (WGS) entry which is preliminary data.</text>
</comment>
<dbReference type="PANTHER" id="PTHR47069">
    <property type="match status" value="1"/>
</dbReference>
<keyword evidence="3" id="KW-1185">Reference proteome</keyword>
<gene>
    <name evidence="2" type="ORF">PVAP13_8KG331300</name>
</gene>
<evidence type="ECO:0000313" key="2">
    <source>
        <dbReference type="EMBL" id="KAG2562189.1"/>
    </source>
</evidence>
<sequence>RYLQVHTGLGRNPDGSIDAESEFWKTHTEKKPYLKKLQWGPPGNLELMEELWRGFSVDGSTAFAPGDDYGETEGQDAWAEEEEEFQETPSPAGRSSSTQRSKRSFASTSSTLTSPVKKSKSPMVKIMKDIANTFKESVTVNTKQIQKCASEKDAFSIRRCQELPFECRVERTIESVYDMSKMFKTEYQREFFYGPSLTPDLRLSYFKKWCTDNNLE</sequence>
<dbReference type="AlphaFoldDB" id="A0A8T0PNM7"/>
<protein>
    <submittedName>
        <fullName evidence="2">Uncharacterized protein</fullName>
    </submittedName>
</protein>
<organism evidence="2 3">
    <name type="scientific">Panicum virgatum</name>
    <name type="common">Blackwell switchgrass</name>
    <dbReference type="NCBI Taxonomy" id="38727"/>
    <lineage>
        <taxon>Eukaryota</taxon>
        <taxon>Viridiplantae</taxon>
        <taxon>Streptophyta</taxon>
        <taxon>Embryophyta</taxon>
        <taxon>Tracheophyta</taxon>
        <taxon>Spermatophyta</taxon>
        <taxon>Magnoliopsida</taxon>
        <taxon>Liliopsida</taxon>
        <taxon>Poales</taxon>
        <taxon>Poaceae</taxon>
        <taxon>PACMAD clade</taxon>
        <taxon>Panicoideae</taxon>
        <taxon>Panicodae</taxon>
        <taxon>Paniceae</taxon>
        <taxon>Panicinae</taxon>
        <taxon>Panicum</taxon>
        <taxon>Panicum sect. Hiantes</taxon>
    </lineage>
</organism>
<feature type="compositionally biased region" description="Acidic residues" evidence="1">
    <location>
        <begin position="68"/>
        <end position="86"/>
    </location>
</feature>
<accession>A0A8T0PNM7</accession>
<feature type="compositionally biased region" description="Polar residues" evidence="1">
    <location>
        <begin position="93"/>
        <end position="114"/>
    </location>
</feature>
<evidence type="ECO:0000256" key="1">
    <source>
        <dbReference type="SAM" id="MobiDB-lite"/>
    </source>
</evidence>